<reference evidence="2" key="1">
    <citation type="submission" date="2020-07" db="EMBL/GenBank/DDBJ databases">
        <title>Ethylene signaling mediates host invasion by parasitic plants.</title>
        <authorList>
            <person name="Yoshida S."/>
        </authorList>
    </citation>
    <scope>NUCLEOTIDE SEQUENCE</scope>
    <source>
        <strain evidence="2">Okayama</strain>
    </source>
</reference>
<feature type="region of interest" description="Disordered" evidence="1">
    <location>
        <begin position="1"/>
        <end position="117"/>
    </location>
</feature>
<feature type="compositionally biased region" description="Polar residues" evidence="1">
    <location>
        <begin position="40"/>
        <end position="51"/>
    </location>
</feature>
<dbReference type="OrthoDB" id="914290at2759"/>
<feature type="compositionally biased region" description="Low complexity" evidence="1">
    <location>
        <begin position="79"/>
        <end position="93"/>
    </location>
</feature>
<feature type="compositionally biased region" description="Basic residues" evidence="1">
    <location>
        <begin position="1"/>
        <end position="12"/>
    </location>
</feature>
<evidence type="ECO:0000313" key="3">
    <source>
        <dbReference type="Proteomes" id="UP000653305"/>
    </source>
</evidence>
<dbReference type="Proteomes" id="UP000653305">
    <property type="component" value="Unassembled WGS sequence"/>
</dbReference>
<accession>A0A830C561</accession>
<dbReference type="PANTHER" id="PTHR37187">
    <property type="entry name" value="EXPRESSED PROTEIN"/>
    <property type="match status" value="1"/>
</dbReference>
<dbReference type="AlphaFoldDB" id="A0A830C561"/>
<feature type="compositionally biased region" description="Basic and acidic residues" evidence="1">
    <location>
        <begin position="98"/>
        <end position="109"/>
    </location>
</feature>
<organism evidence="2 3">
    <name type="scientific">Phtheirospermum japonicum</name>
    <dbReference type="NCBI Taxonomy" id="374723"/>
    <lineage>
        <taxon>Eukaryota</taxon>
        <taxon>Viridiplantae</taxon>
        <taxon>Streptophyta</taxon>
        <taxon>Embryophyta</taxon>
        <taxon>Tracheophyta</taxon>
        <taxon>Spermatophyta</taxon>
        <taxon>Magnoliopsida</taxon>
        <taxon>eudicotyledons</taxon>
        <taxon>Gunneridae</taxon>
        <taxon>Pentapetalae</taxon>
        <taxon>asterids</taxon>
        <taxon>lamiids</taxon>
        <taxon>Lamiales</taxon>
        <taxon>Orobanchaceae</taxon>
        <taxon>Orobanchaceae incertae sedis</taxon>
        <taxon>Phtheirospermum</taxon>
    </lineage>
</organism>
<feature type="compositionally biased region" description="Polar residues" evidence="1">
    <location>
        <begin position="17"/>
        <end position="27"/>
    </location>
</feature>
<keyword evidence="3" id="KW-1185">Reference proteome</keyword>
<dbReference type="EMBL" id="BMAC01000239">
    <property type="protein sequence ID" value="GFP91253.1"/>
    <property type="molecule type" value="Genomic_DNA"/>
</dbReference>
<proteinExistence type="predicted"/>
<name>A0A830C561_9LAMI</name>
<evidence type="ECO:0000256" key="1">
    <source>
        <dbReference type="SAM" id="MobiDB-lite"/>
    </source>
</evidence>
<feature type="region of interest" description="Disordered" evidence="1">
    <location>
        <begin position="156"/>
        <end position="182"/>
    </location>
</feature>
<protein>
    <submittedName>
        <fullName evidence="2">Uncharacterized protein</fullName>
    </submittedName>
</protein>
<dbReference type="PANTHER" id="PTHR37187:SF7">
    <property type="entry name" value="EXPRESSED PROTEIN"/>
    <property type="match status" value="1"/>
</dbReference>
<evidence type="ECO:0000313" key="2">
    <source>
        <dbReference type="EMBL" id="GFP91253.1"/>
    </source>
</evidence>
<comment type="caution">
    <text evidence="2">The sequence shown here is derived from an EMBL/GenBank/DDBJ whole genome shotgun (WGS) entry which is preliminary data.</text>
</comment>
<gene>
    <name evidence="2" type="ORF">PHJA_001269300</name>
</gene>
<feature type="compositionally biased region" description="Basic and acidic residues" evidence="1">
    <location>
        <begin position="28"/>
        <end position="38"/>
    </location>
</feature>
<sequence>MPRGSKKRKAAKKKQEIQPNNPSSASTHSHDVKQHAELKFNSTDDGLNINSGVEREFEFRAKSNGINGGDDHDDEAAKSYNGRSSSNSTSGNSSDDEDHSRATEVEEKVTPLLLGEQKEVKSLILEENEKKSSSEAIVQSVEKKTATVLEQKVFDPQETAESASSAVNEPLLDRSPCPEKKTSWKSCCGLFEVFSGSGR</sequence>